<evidence type="ECO:0000256" key="5">
    <source>
        <dbReference type="ARBA" id="ARBA00022729"/>
    </source>
</evidence>
<dbReference type="InterPro" id="IPR001811">
    <property type="entry name" value="Chemokine_IL8-like_dom"/>
</dbReference>
<keyword evidence="3" id="KW-0202">Cytokine</keyword>
<accession>A0A498MNM8</accession>
<comment type="caution">
    <text evidence="8">The sequence shown here is derived from an EMBL/GenBank/DDBJ whole genome shotgun (WGS) entry which is preliminary data.</text>
</comment>
<reference evidence="8 9" key="1">
    <citation type="submission" date="2018-03" db="EMBL/GenBank/DDBJ databases">
        <title>Draft genome sequence of Rohu Carp (Labeo rohita).</title>
        <authorList>
            <person name="Das P."/>
            <person name="Kushwaha B."/>
            <person name="Joshi C.G."/>
            <person name="Kumar D."/>
            <person name="Nagpure N.S."/>
            <person name="Sahoo L."/>
            <person name="Das S.P."/>
            <person name="Bit A."/>
            <person name="Patnaik S."/>
            <person name="Meher P.K."/>
            <person name="Jayasankar P."/>
            <person name="Koringa P.G."/>
            <person name="Patel N.V."/>
            <person name="Hinsu A.T."/>
            <person name="Kumar R."/>
            <person name="Pandey M."/>
            <person name="Agarwal S."/>
            <person name="Srivastava S."/>
            <person name="Singh M."/>
            <person name="Iquebal M.A."/>
            <person name="Jaiswal S."/>
            <person name="Angadi U.B."/>
            <person name="Kumar N."/>
            <person name="Raza M."/>
            <person name="Shah T.M."/>
            <person name="Rai A."/>
            <person name="Jena J.K."/>
        </authorList>
    </citation>
    <scope>NUCLEOTIDE SEQUENCE [LARGE SCALE GENOMIC DNA]</scope>
    <source>
        <strain evidence="8">DASCIFA01</strain>
        <tissue evidence="8">Testis</tissue>
    </source>
</reference>
<feature type="signal peptide" evidence="6">
    <location>
        <begin position="1"/>
        <end position="18"/>
    </location>
</feature>
<dbReference type="SUPFAM" id="SSF54117">
    <property type="entry name" value="Interleukin 8-like chemokines"/>
    <property type="match status" value="1"/>
</dbReference>
<evidence type="ECO:0000313" key="8">
    <source>
        <dbReference type="EMBL" id="RXN21900.1"/>
    </source>
</evidence>
<dbReference type="FunFam" id="2.40.50.40:FF:000002">
    <property type="entry name" value="C-C motif chemokine"/>
    <property type="match status" value="1"/>
</dbReference>
<evidence type="ECO:0000256" key="6">
    <source>
        <dbReference type="SAM" id="SignalP"/>
    </source>
</evidence>
<dbReference type="InterPro" id="IPR039809">
    <property type="entry name" value="Chemokine_b/g/d"/>
</dbReference>
<dbReference type="GO" id="GO:0006955">
    <property type="term" value="P:immune response"/>
    <property type="evidence" value="ECO:0007669"/>
    <property type="project" value="InterPro"/>
</dbReference>
<dbReference type="GO" id="GO:0005615">
    <property type="term" value="C:extracellular space"/>
    <property type="evidence" value="ECO:0007669"/>
    <property type="project" value="UniProtKB-KW"/>
</dbReference>
<dbReference type="GO" id="GO:0008009">
    <property type="term" value="F:chemokine activity"/>
    <property type="evidence" value="ECO:0007669"/>
    <property type="project" value="InterPro"/>
</dbReference>
<evidence type="ECO:0000256" key="1">
    <source>
        <dbReference type="ARBA" id="ARBA00004613"/>
    </source>
</evidence>
<gene>
    <name evidence="8" type="ORF">ROHU_023784</name>
</gene>
<evidence type="ECO:0000256" key="3">
    <source>
        <dbReference type="ARBA" id="ARBA00022514"/>
    </source>
</evidence>
<evidence type="ECO:0000313" key="9">
    <source>
        <dbReference type="Proteomes" id="UP000290572"/>
    </source>
</evidence>
<proteinExistence type="inferred from homology"/>
<dbReference type="SMART" id="SM00199">
    <property type="entry name" value="SCY"/>
    <property type="match status" value="1"/>
</dbReference>
<dbReference type="Gene3D" id="2.40.50.40">
    <property type="match status" value="1"/>
</dbReference>
<dbReference type="PANTHER" id="PTHR12015:SF183">
    <property type="entry name" value="C-C MOTIF CHEMOKINE 3"/>
    <property type="match status" value="1"/>
</dbReference>
<dbReference type="Proteomes" id="UP000290572">
    <property type="component" value="Unassembled WGS sequence"/>
</dbReference>
<sequence length="98" mass="10939">MRSLMSVLFLVIFWGVFQKAGYVTYPASEAANTPPDCCAEFSNLKIPVKLVASYSWTNSNCPRRAIVFKTSAGKKFCVDPETTWVSGHVDKVDRRTTV</sequence>
<keyword evidence="9" id="KW-1185">Reference proteome</keyword>
<dbReference type="AlphaFoldDB" id="A0A498MNM8"/>
<organism evidence="8 9">
    <name type="scientific">Labeo rohita</name>
    <name type="common">Indian major carp</name>
    <name type="synonym">Cyprinus rohita</name>
    <dbReference type="NCBI Taxonomy" id="84645"/>
    <lineage>
        <taxon>Eukaryota</taxon>
        <taxon>Metazoa</taxon>
        <taxon>Chordata</taxon>
        <taxon>Craniata</taxon>
        <taxon>Vertebrata</taxon>
        <taxon>Euteleostomi</taxon>
        <taxon>Actinopterygii</taxon>
        <taxon>Neopterygii</taxon>
        <taxon>Teleostei</taxon>
        <taxon>Ostariophysi</taxon>
        <taxon>Cypriniformes</taxon>
        <taxon>Cyprinidae</taxon>
        <taxon>Labeoninae</taxon>
        <taxon>Labeonini</taxon>
        <taxon>Labeo</taxon>
    </lineage>
</organism>
<dbReference type="PANTHER" id="PTHR12015">
    <property type="entry name" value="SMALL INDUCIBLE CYTOKINE A"/>
    <property type="match status" value="1"/>
</dbReference>
<evidence type="ECO:0000259" key="7">
    <source>
        <dbReference type="SMART" id="SM00199"/>
    </source>
</evidence>
<feature type="domain" description="Chemokine interleukin-8-like" evidence="7">
    <location>
        <begin position="34"/>
        <end position="92"/>
    </location>
</feature>
<comment type="similarity">
    <text evidence="2">Belongs to the intercrine beta (chemokine CC) family.</text>
</comment>
<evidence type="ECO:0000256" key="2">
    <source>
        <dbReference type="ARBA" id="ARBA00010868"/>
    </source>
</evidence>
<dbReference type="STRING" id="84645.A0A498MNM8"/>
<keyword evidence="5 6" id="KW-0732">Signal</keyword>
<protein>
    <submittedName>
        <fullName evidence="8">Monocyte chemotactic 1B-like protein</fullName>
    </submittedName>
</protein>
<dbReference type="InterPro" id="IPR036048">
    <property type="entry name" value="Interleukin_8-like_sf"/>
</dbReference>
<keyword evidence="4" id="KW-0964">Secreted</keyword>
<dbReference type="Pfam" id="PF00048">
    <property type="entry name" value="IL8"/>
    <property type="match status" value="1"/>
</dbReference>
<comment type="subcellular location">
    <subcellularLocation>
        <location evidence="1">Secreted</location>
    </subcellularLocation>
</comment>
<dbReference type="EMBL" id="QBIY01012605">
    <property type="protein sequence ID" value="RXN21900.1"/>
    <property type="molecule type" value="Genomic_DNA"/>
</dbReference>
<feature type="chain" id="PRO_5019788591" evidence="6">
    <location>
        <begin position="19"/>
        <end position="98"/>
    </location>
</feature>
<name>A0A498MNM8_LABRO</name>
<dbReference type="CDD" id="cd00272">
    <property type="entry name" value="Chemokine_CC"/>
    <property type="match status" value="1"/>
</dbReference>
<evidence type="ECO:0000256" key="4">
    <source>
        <dbReference type="ARBA" id="ARBA00022525"/>
    </source>
</evidence>